<feature type="transmembrane region" description="Helical" evidence="1">
    <location>
        <begin position="58"/>
        <end position="82"/>
    </location>
</feature>
<reference evidence="3" key="2">
    <citation type="submission" date="2025-08" db="UniProtKB">
        <authorList>
            <consortium name="RefSeq"/>
        </authorList>
    </citation>
    <scope>IDENTIFICATION</scope>
</reference>
<gene>
    <name evidence="3" type="primary">LOC107881532</name>
</gene>
<evidence type="ECO:0000313" key="2">
    <source>
        <dbReference type="Proteomes" id="UP000694861"/>
    </source>
</evidence>
<keyword evidence="1" id="KW-0472">Membrane</keyword>
<dbReference type="Proteomes" id="UP000694861">
    <property type="component" value="Linkage group LG7"/>
</dbReference>
<dbReference type="RefSeq" id="XP_016651000.1">
    <property type="nucleotide sequence ID" value="XM_016795514.1"/>
</dbReference>
<sequence>MTIVIYHNKIPESKSCAIGLCAELDVLEDQTVVFLWSTRPRIPGLRTLSTPNEPVKGVFLLAIHTLVVTDIFLYNMATYQFFEAPRLKNSSSKVLPIETRKDGRDTGKCMGNNLVQVPHVAPCKCDSFSLLTCLHILSLLNLSLEWSLGNSTATNVRAEAGIPCNHRDATSEPCFIEMPESSKGFSLILPASDVSSHW</sequence>
<keyword evidence="1" id="KW-0812">Transmembrane</keyword>
<name>A0ABM1LUC3_PRUMU</name>
<keyword evidence="1" id="KW-1133">Transmembrane helix</keyword>
<reference evidence="2" key="1">
    <citation type="journal article" date="2012" name="Nat. Commun.">
        <title>The genome of Prunus mume.</title>
        <authorList>
            <person name="Zhang Q."/>
            <person name="Chen W."/>
            <person name="Sun L."/>
            <person name="Zhao F."/>
            <person name="Huang B."/>
            <person name="Yang W."/>
            <person name="Tao Y."/>
            <person name="Wang J."/>
            <person name="Yuan Z."/>
            <person name="Fan G."/>
            <person name="Xing Z."/>
            <person name="Han C."/>
            <person name="Pan H."/>
            <person name="Zhong X."/>
            <person name="Shi W."/>
            <person name="Liang X."/>
            <person name="Du D."/>
            <person name="Sun F."/>
            <person name="Xu Z."/>
            <person name="Hao R."/>
            <person name="Lv T."/>
            <person name="Lv Y."/>
            <person name="Zheng Z."/>
            <person name="Sun M."/>
            <person name="Luo L."/>
            <person name="Cai M."/>
            <person name="Gao Y."/>
            <person name="Wang J."/>
            <person name="Yin Y."/>
            <person name="Xu X."/>
            <person name="Cheng T."/>
            <person name="Wang J."/>
        </authorList>
    </citation>
    <scope>NUCLEOTIDE SEQUENCE [LARGE SCALE GENOMIC DNA]</scope>
</reference>
<keyword evidence="2" id="KW-1185">Reference proteome</keyword>
<proteinExistence type="predicted"/>
<evidence type="ECO:0000256" key="1">
    <source>
        <dbReference type="SAM" id="Phobius"/>
    </source>
</evidence>
<dbReference type="GeneID" id="107881532"/>
<evidence type="ECO:0000313" key="3">
    <source>
        <dbReference type="RefSeq" id="XP_016651000.1"/>
    </source>
</evidence>
<accession>A0ABM1LUC3</accession>
<protein>
    <submittedName>
        <fullName evidence="3">Uncharacterized protein LOC107881532</fullName>
    </submittedName>
</protein>
<organism evidence="2 3">
    <name type="scientific">Prunus mume</name>
    <name type="common">Japanese apricot</name>
    <name type="synonym">Armeniaca mume</name>
    <dbReference type="NCBI Taxonomy" id="102107"/>
    <lineage>
        <taxon>Eukaryota</taxon>
        <taxon>Viridiplantae</taxon>
        <taxon>Streptophyta</taxon>
        <taxon>Embryophyta</taxon>
        <taxon>Tracheophyta</taxon>
        <taxon>Spermatophyta</taxon>
        <taxon>Magnoliopsida</taxon>
        <taxon>eudicotyledons</taxon>
        <taxon>Gunneridae</taxon>
        <taxon>Pentapetalae</taxon>
        <taxon>rosids</taxon>
        <taxon>fabids</taxon>
        <taxon>Rosales</taxon>
        <taxon>Rosaceae</taxon>
        <taxon>Amygdaloideae</taxon>
        <taxon>Amygdaleae</taxon>
        <taxon>Prunus</taxon>
    </lineage>
</organism>